<dbReference type="Pfam" id="PF00356">
    <property type="entry name" value="LacI"/>
    <property type="match status" value="1"/>
</dbReference>
<protein>
    <submittedName>
        <fullName evidence="6">LacI family DNA-binding transcriptional regulator</fullName>
    </submittedName>
</protein>
<dbReference type="InterPro" id="IPR001761">
    <property type="entry name" value="Peripla_BP/Lac1_sug-bd_dom"/>
</dbReference>
<dbReference type="EMBL" id="JACIUY010000044">
    <property type="protein sequence ID" value="MBB1085580.1"/>
    <property type="molecule type" value="Genomic_DNA"/>
</dbReference>
<dbReference type="PROSITE" id="PS50932">
    <property type="entry name" value="HTH_LACI_2"/>
    <property type="match status" value="1"/>
</dbReference>
<dbReference type="SMART" id="SM00354">
    <property type="entry name" value="HTH_LACI"/>
    <property type="match status" value="1"/>
</dbReference>
<dbReference type="CDD" id="cd01392">
    <property type="entry name" value="HTH_LacI"/>
    <property type="match status" value="1"/>
</dbReference>
<dbReference type="GO" id="GO:0003700">
    <property type="term" value="F:DNA-binding transcription factor activity"/>
    <property type="evidence" value="ECO:0007669"/>
    <property type="project" value="TreeGrafter"/>
</dbReference>
<dbReference type="EMBL" id="JACIUZ010000019">
    <property type="protein sequence ID" value="MBB1062469.1"/>
    <property type="molecule type" value="Genomic_DNA"/>
</dbReference>
<evidence type="ECO:0000313" key="6">
    <source>
        <dbReference type="EMBL" id="MBB1085580.1"/>
    </source>
</evidence>
<dbReference type="GO" id="GO:0000976">
    <property type="term" value="F:transcription cis-regulatory region binding"/>
    <property type="evidence" value="ECO:0007669"/>
    <property type="project" value="TreeGrafter"/>
</dbReference>
<dbReference type="Proteomes" id="UP000544052">
    <property type="component" value="Unassembled WGS sequence"/>
</dbReference>
<evidence type="ECO:0000313" key="8">
    <source>
        <dbReference type="Proteomes" id="UP000544052"/>
    </source>
</evidence>
<keyword evidence="8" id="KW-1185">Reference proteome</keyword>
<dbReference type="Gene3D" id="1.10.260.40">
    <property type="entry name" value="lambda repressor-like DNA-binding domains"/>
    <property type="match status" value="1"/>
</dbReference>
<dbReference type="Proteomes" id="UP000518255">
    <property type="component" value="Unassembled WGS sequence"/>
</dbReference>
<sequence length="311" mass="35301">MVTIKDIAKQAGVSVSTTSRALNDNPRISKGTREKIKKIAVAAGYQPNYTARNLTRGVSNMVGLIFPVTKDTAPANPFHIDLMRGVSSALQPLHYEMVVAIAPTQEELLEEVRSMVDQSKVHNFLVFYAMKNDPITAYLRENNLNFVIIGHPTDHHPDRFVDNDNVAAGKIATEQLLKTHQLTHPAFLESTNPWMFERERSKGYEECMQERGLKGIVWQLETNADSLDNFLEDHPETDGLLFSDDLLFVRFSNELQKRSLPVFCFNNSRLMGMLTNSDGRIDLQPRELGREAVRLLFNPKKQHSYVAFKIN</sequence>
<dbReference type="AlphaFoldDB" id="A0A7W3TZ04"/>
<dbReference type="PRINTS" id="PR00036">
    <property type="entry name" value="HTHLACI"/>
</dbReference>
<evidence type="ECO:0000313" key="5">
    <source>
        <dbReference type="EMBL" id="MBB1062469.1"/>
    </source>
</evidence>
<dbReference type="PANTHER" id="PTHR30146:SF109">
    <property type="entry name" value="HTH-TYPE TRANSCRIPTIONAL REGULATOR GALS"/>
    <property type="match status" value="1"/>
</dbReference>
<gene>
    <name evidence="6" type="ORF">H5R63_02060</name>
    <name evidence="5" type="ORF">H5R64_01410</name>
</gene>
<proteinExistence type="predicted"/>
<feature type="domain" description="HTH lacI-type" evidence="4">
    <location>
        <begin position="2"/>
        <end position="56"/>
    </location>
</feature>
<evidence type="ECO:0000259" key="4">
    <source>
        <dbReference type="PROSITE" id="PS50932"/>
    </source>
</evidence>
<keyword evidence="1" id="KW-0805">Transcription regulation</keyword>
<keyword evidence="2 6" id="KW-0238">DNA-binding</keyword>
<evidence type="ECO:0000313" key="7">
    <source>
        <dbReference type="Proteomes" id="UP000518255"/>
    </source>
</evidence>
<dbReference type="SUPFAM" id="SSF53822">
    <property type="entry name" value="Periplasmic binding protein-like I"/>
    <property type="match status" value="1"/>
</dbReference>
<comment type="caution">
    <text evidence="6">The sequence shown here is derived from an EMBL/GenBank/DDBJ whole genome shotgun (WGS) entry which is preliminary data.</text>
</comment>
<evidence type="ECO:0000256" key="1">
    <source>
        <dbReference type="ARBA" id="ARBA00023015"/>
    </source>
</evidence>
<evidence type="ECO:0000256" key="3">
    <source>
        <dbReference type="ARBA" id="ARBA00023163"/>
    </source>
</evidence>
<dbReference type="Gene3D" id="3.40.50.2300">
    <property type="match status" value="2"/>
</dbReference>
<keyword evidence="3" id="KW-0804">Transcription</keyword>
<dbReference type="PANTHER" id="PTHR30146">
    <property type="entry name" value="LACI-RELATED TRANSCRIPTIONAL REPRESSOR"/>
    <property type="match status" value="1"/>
</dbReference>
<accession>A0A7W3TZ04</accession>
<organism evidence="6 7">
    <name type="scientific">Limosilactobacillus fastidiosus</name>
    <dbReference type="NCBI Taxonomy" id="2759855"/>
    <lineage>
        <taxon>Bacteria</taxon>
        <taxon>Bacillati</taxon>
        <taxon>Bacillota</taxon>
        <taxon>Bacilli</taxon>
        <taxon>Lactobacillales</taxon>
        <taxon>Lactobacillaceae</taxon>
        <taxon>Limosilactobacillus</taxon>
    </lineage>
</organism>
<evidence type="ECO:0000256" key="2">
    <source>
        <dbReference type="ARBA" id="ARBA00023125"/>
    </source>
</evidence>
<dbReference type="SUPFAM" id="SSF47413">
    <property type="entry name" value="lambda repressor-like DNA-binding domains"/>
    <property type="match status" value="1"/>
</dbReference>
<reference evidence="7 8" key="1">
    <citation type="submission" date="2020-07" db="EMBL/GenBank/DDBJ databases">
        <title>Description of Limosilactobacillus balticus sp. nov., Limosilactobacillus agrestis sp. nov., Limosilactobacillus albertensis sp. nov., Limosilactobacillus rudii sp. nov., Limosilactobacillus fastidiosus sp. nov., five novel Limosilactobacillus species isolated from the vertebrate gastrointestinal tract, and proposal of 6 subspecies of Limosilactobacillus reuteri adapted to the gastrointestinal tract of specific vertebrate hosts.</title>
        <authorList>
            <person name="Li F."/>
            <person name="Cheng C."/>
            <person name="Zheng J."/>
            <person name="Quevedo R.M."/>
            <person name="Li J."/>
            <person name="Roos S."/>
            <person name="Gaenzle M.G."/>
            <person name="Walter J."/>
        </authorList>
    </citation>
    <scope>NUCLEOTIDE SEQUENCE [LARGE SCALE GENOMIC DNA]</scope>
    <source>
        <strain evidence="6 7">WF-MA3-C</strain>
        <strain evidence="5 8">WF-MO7-1</strain>
    </source>
</reference>
<dbReference type="RefSeq" id="WP_182580498.1">
    <property type="nucleotide sequence ID" value="NZ_JACIUY010000044.1"/>
</dbReference>
<dbReference type="InterPro" id="IPR010982">
    <property type="entry name" value="Lambda_DNA-bd_dom_sf"/>
</dbReference>
<name>A0A7W3TZ04_9LACO</name>
<dbReference type="InterPro" id="IPR028082">
    <property type="entry name" value="Peripla_BP_I"/>
</dbReference>
<dbReference type="InterPro" id="IPR000843">
    <property type="entry name" value="HTH_LacI"/>
</dbReference>
<dbReference type="Pfam" id="PF00532">
    <property type="entry name" value="Peripla_BP_1"/>
    <property type="match status" value="1"/>
</dbReference>